<evidence type="ECO:0000313" key="3">
    <source>
        <dbReference type="Proteomes" id="UP000233597"/>
    </source>
</evidence>
<proteinExistence type="predicted"/>
<dbReference type="OrthoDB" id="9815163at2"/>
<name>A0A2N3KTA4_9PROT</name>
<dbReference type="Pfam" id="PF04248">
    <property type="entry name" value="NTP_transf_9"/>
    <property type="match status" value="1"/>
</dbReference>
<feature type="domain" description="DUF427" evidence="1">
    <location>
        <begin position="24"/>
        <end position="116"/>
    </location>
</feature>
<comment type="caution">
    <text evidence="2">The sequence shown here is derived from an EMBL/GenBank/DDBJ whole genome shotgun (WGS) entry which is preliminary data.</text>
</comment>
<evidence type="ECO:0000259" key="1">
    <source>
        <dbReference type="Pfam" id="PF04248"/>
    </source>
</evidence>
<gene>
    <name evidence="2" type="ORF">COO20_12390</name>
</gene>
<dbReference type="AlphaFoldDB" id="A0A2N3KTA4"/>
<accession>A0A2N3KTA4</accession>
<dbReference type="Proteomes" id="UP000233597">
    <property type="component" value="Unassembled WGS sequence"/>
</dbReference>
<sequence length="123" mass="13583">MSDKPVRIPGPDHPITIEANPSMVSVTLDGQVIAQTSNALTLREANYPPVQYIPLADINADILSPSSKTTYCPYKGTASYFSINTPAQNLPDVIWSYREPYDAVAAIKDYCAFYPDRVSIKQE</sequence>
<dbReference type="PANTHER" id="PTHR34310:SF9">
    <property type="entry name" value="BLR5716 PROTEIN"/>
    <property type="match status" value="1"/>
</dbReference>
<dbReference type="InterPro" id="IPR038694">
    <property type="entry name" value="DUF427_sf"/>
</dbReference>
<dbReference type="InterPro" id="IPR007361">
    <property type="entry name" value="DUF427"/>
</dbReference>
<protein>
    <recommendedName>
        <fullName evidence="1">DUF427 domain-containing protein</fullName>
    </recommendedName>
</protein>
<dbReference type="Gene3D" id="2.170.150.40">
    <property type="entry name" value="Domain of unknown function (DUF427)"/>
    <property type="match status" value="1"/>
</dbReference>
<dbReference type="EMBL" id="NWTK01000007">
    <property type="protein sequence ID" value="PKR53804.1"/>
    <property type="molecule type" value="Genomic_DNA"/>
</dbReference>
<evidence type="ECO:0000313" key="2">
    <source>
        <dbReference type="EMBL" id="PKR53804.1"/>
    </source>
</evidence>
<dbReference type="PANTHER" id="PTHR34310">
    <property type="entry name" value="DUF427 DOMAIN PROTEIN (AFU_ORTHOLOGUE AFUA_3G02220)"/>
    <property type="match status" value="1"/>
</dbReference>
<organism evidence="2 3">
    <name type="scientific">Thalassospira marina</name>
    <dbReference type="NCBI Taxonomy" id="2048283"/>
    <lineage>
        <taxon>Bacteria</taxon>
        <taxon>Pseudomonadati</taxon>
        <taxon>Pseudomonadota</taxon>
        <taxon>Alphaproteobacteria</taxon>
        <taxon>Rhodospirillales</taxon>
        <taxon>Thalassospiraceae</taxon>
        <taxon>Thalassospira</taxon>
    </lineage>
</organism>
<dbReference type="RefSeq" id="WP_101266932.1">
    <property type="nucleotide sequence ID" value="NZ_NWTK01000007.1"/>
</dbReference>
<reference evidence="2 3" key="1">
    <citation type="submission" date="2017-09" db="EMBL/GenBank/DDBJ databases">
        <title>Biodiversity and function of Thalassospira species in the particle-attached aromatic-hydrocarbon-degrading consortia from the surface seawater of the South China Sea.</title>
        <authorList>
            <person name="Dong C."/>
            <person name="Liu R."/>
            <person name="Shao Z."/>
        </authorList>
    </citation>
    <scope>NUCLEOTIDE SEQUENCE [LARGE SCALE GENOMIC DNA]</scope>
    <source>
        <strain evidence="2 3">CSC1P2</strain>
    </source>
</reference>